<dbReference type="PANTHER" id="PTHR42832:SF3">
    <property type="entry name" value="L-GLUTAMINE--4-(METHYLSULFANYL)-2-OXOBUTANOATE AMINOTRANSFERASE"/>
    <property type="match status" value="1"/>
</dbReference>
<feature type="domain" description="Aminotransferase class I/classII large" evidence="4">
    <location>
        <begin position="31"/>
        <end position="388"/>
    </location>
</feature>
<evidence type="ECO:0000256" key="3">
    <source>
        <dbReference type="ARBA" id="ARBA00022679"/>
    </source>
</evidence>
<evidence type="ECO:0000313" key="6">
    <source>
        <dbReference type="Proteomes" id="UP000267187"/>
    </source>
</evidence>
<dbReference type="Proteomes" id="UP000267187">
    <property type="component" value="Unassembled WGS sequence"/>
</dbReference>
<evidence type="ECO:0000256" key="2">
    <source>
        <dbReference type="ARBA" id="ARBA00022576"/>
    </source>
</evidence>
<gene>
    <name evidence="5" type="ORF">DFR27_1999</name>
</gene>
<dbReference type="RefSeq" id="WP_121877601.1">
    <property type="nucleotide sequence ID" value="NZ_REFJ01000005.1"/>
</dbReference>
<dbReference type="GO" id="GO:0009089">
    <property type="term" value="P:lysine biosynthetic process via diaminopimelate"/>
    <property type="evidence" value="ECO:0007669"/>
    <property type="project" value="InterPro"/>
</dbReference>
<dbReference type="NCBIfam" id="TIGR03538">
    <property type="entry name" value="DapC_gpp"/>
    <property type="match status" value="1"/>
</dbReference>
<name>A0A3M0A588_9GAMM</name>
<dbReference type="GO" id="GO:0009016">
    <property type="term" value="F:succinyldiaminopimelate transaminase activity"/>
    <property type="evidence" value="ECO:0007669"/>
    <property type="project" value="InterPro"/>
</dbReference>
<dbReference type="AlphaFoldDB" id="A0A3M0A588"/>
<evidence type="ECO:0000256" key="1">
    <source>
        <dbReference type="ARBA" id="ARBA00001933"/>
    </source>
</evidence>
<dbReference type="InterPro" id="IPR015422">
    <property type="entry name" value="PyrdxlP-dep_Trfase_small"/>
</dbReference>
<dbReference type="EMBL" id="REFJ01000005">
    <property type="protein sequence ID" value="RMA78669.1"/>
    <property type="molecule type" value="Genomic_DNA"/>
</dbReference>
<dbReference type="Pfam" id="PF00155">
    <property type="entry name" value="Aminotran_1_2"/>
    <property type="match status" value="1"/>
</dbReference>
<dbReference type="InterPro" id="IPR050881">
    <property type="entry name" value="LL-DAP_aminotransferase"/>
</dbReference>
<dbReference type="OrthoDB" id="9813612at2"/>
<dbReference type="InterPro" id="IPR015424">
    <property type="entry name" value="PyrdxlP-dep_Trfase"/>
</dbReference>
<proteinExistence type="predicted"/>
<comment type="cofactor">
    <cofactor evidence="1">
        <name>pyridoxal 5'-phosphate</name>
        <dbReference type="ChEBI" id="CHEBI:597326"/>
    </cofactor>
</comment>
<dbReference type="InterPro" id="IPR019878">
    <property type="entry name" value="DapC_beta/gammaproteobac"/>
</dbReference>
<dbReference type="SUPFAM" id="SSF53383">
    <property type="entry name" value="PLP-dependent transferases"/>
    <property type="match status" value="1"/>
</dbReference>
<dbReference type="InterPro" id="IPR004839">
    <property type="entry name" value="Aminotransferase_I/II_large"/>
</dbReference>
<organism evidence="5 6">
    <name type="scientific">Umboniibacter marinipuniceus</name>
    <dbReference type="NCBI Taxonomy" id="569599"/>
    <lineage>
        <taxon>Bacteria</taxon>
        <taxon>Pseudomonadati</taxon>
        <taxon>Pseudomonadota</taxon>
        <taxon>Gammaproteobacteria</taxon>
        <taxon>Cellvibrionales</taxon>
        <taxon>Cellvibrionaceae</taxon>
        <taxon>Umboniibacter</taxon>
    </lineage>
</organism>
<comment type="caution">
    <text evidence="5">The sequence shown here is derived from an EMBL/GenBank/DDBJ whole genome shotgun (WGS) entry which is preliminary data.</text>
</comment>
<evidence type="ECO:0000259" key="4">
    <source>
        <dbReference type="Pfam" id="PF00155"/>
    </source>
</evidence>
<dbReference type="InterPro" id="IPR015421">
    <property type="entry name" value="PyrdxlP-dep_Trfase_major"/>
</dbReference>
<accession>A0A3M0A588</accession>
<evidence type="ECO:0000313" key="5">
    <source>
        <dbReference type="EMBL" id="RMA78669.1"/>
    </source>
</evidence>
<dbReference type="CDD" id="cd00609">
    <property type="entry name" value="AAT_like"/>
    <property type="match status" value="1"/>
</dbReference>
<keyword evidence="2 5" id="KW-0032">Aminotransferase</keyword>
<keyword evidence="6" id="KW-1185">Reference proteome</keyword>
<dbReference type="GO" id="GO:0030170">
    <property type="term" value="F:pyridoxal phosphate binding"/>
    <property type="evidence" value="ECO:0007669"/>
    <property type="project" value="InterPro"/>
</dbReference>
<reference evidence="5 6" key="1">
    <citation type="submission" date="2018-10" db="EMBL/GenBank/DDBJ databases">
        <title>Genomic Encyclopedia of Type Strains, Phase IV (KMG-IV): sequencing the most valuable type-strain genomes for metagenomic binning, comparative biology and taxonomic classification.</title>
        <authorList>
            <person name="Goeker M."/>
        </authorList>
    </citation>
    <scope>NUCLEOTIDE SEQUENCE [LARGE SCALE GENOMIC DNA]</scope>
    <source>
        <strain evidence="5 6">DSM 25080</strain>
    </source>
</reference>
<protein>
    <submittedName>
        <fullName evidence="5">Succinyldiaminopimelate aminotransferase</fullName>
    </submittedName>
</protein>
<sequence>MNPYLETLQPYPFERLRALKKDIAPMMTPEIFLSIGEPKHAAPTIATEALINSMSEITRYPSTLGTPELRGAISSWLLNRFNAKVDSSTEVIPCNGTREGIFSLIQAIVDRHQDKPQVAMPNPFYQIYEGAALLAGAQPVFLNISKDTHGQPDFQAVDSETWQNTQLLILCTPGNPTGECLSVDTLKGLIALADQHDFIIASDECYSELYPSNSPAPAGLLQACAELGRTDFSRCLAIHSLSKRSNLPGLRSGFIAGDATIIKPYTTYRTYHGCAMSLPTQHASVAAWNDEQHVEVNRTAYDKKYGMFVERLSPFFDIQRPDASFYIWLNVNGDDQSFARELFRTTGITVLPGSFLARESHGVNPGYGYVRIALVAEFAECAEAADRIVAFMELHHEQS</sequence>
<keyword evidence="3 5" id="KW-0808">Transferase</keyword>
<dbReference type="Gene3D" id="3.90.1150.10">
    <property type="entry name" value="Aspartate Aminotransferase, domain 1"/>
    <property type="match status" value="1"/>
</dbReference>
<dbReference type="PANTHER" id="PTHR42832">
    <property type="entry name" value="AMINO ACID AMINOTRANSFERASE"/>
    <property type="match status" value="1"/>
</dbReference>
<dbReference type="Gene3D" id="3.40.640.10">
    <property type="entry name" value="Type I PLP-dependent aspartate aminotransferase-like (Major domain)"/>
    <property type="match status" value="1"/>
</dbReference>